<dbReference type="SMART" id="SM00448">
    <property type="entry name" value="REC"/>
    <property type="match status" value="1"/>
</dbReference>
<protein>
    <submittedName>
        <fullName evidence="7">Helix-turn-helix domain-containing protein</fullName>
    </submittedName>
</protein>
<dbReference type="InterPro" id="IPR018062">
    <property type="entry name" value="HTH_AraC-typ_CS"/>
</dbReference>
<dbReference type="PANTHER" id="PTHR43280:SF34">
    <property type="entry name" value="ARAC-FAMILY TRANSCRIPTIONAL REGULATOR"/>
    <property type="match status" value="1"/>
</dbReference>
<dbReference type="RefSeq" id="WP_379272208.1">
    <property type="nucleotide sequence ID" value="NZ_JBHUGT010000028.1"/>
</dbReference>
<dbReference type="InterPro" id="IPR001789">
    <property type="entry name" value="Sig_transdc_resp-reg_receiver"/>
</dbReference>
<dbReference type="Gene3D" id="1.10.10.60">
    <property type="entry name" value="Homeodomain-like"/>
    <property type="match status" value="2"/>
</dbReference>
<evidence type="ECO:0000256" key="2">
    <source>
        <dbReference type="ARBA" id="ARBA00023125"/>
    </source>
</evidence>
<keyword evidence="3" id="KW-0804">Transcription</keyword>
<dbReference type="InterPro" id="IPR011006">
    <property type="entry name" value="CheY-like_superfamily"/>
</dbReference>
<dbReference type="InterPro" id="IPR009057">
    <property type="entry name" value="Homeodomain-like_sf"/>
</dbReference>
<dbReference type="Pfam" id="PF12833">
    <property type="entry name" value="HTH_18"/>
    <property type="match status" value="1"/>
</dbReference>
<feature type="domain" description="Response regulatory" evidence="6">
    <location>
        <begin position="3"/>
        <end position="120"/>
    </location>
</feature>
<comment type="caution">
    <text evidence="7">The sequence shown here is derived from an EMBL/GenBank/DDBJ whole genome shotgun (WGS) entry which is preliminary data.</text>
</comment>
<name>A0ABW5QW89_9BACL</name>
<proteinExistence type="predicted"/>
<evidence type="ECO:0000256" key="3">
    <source>
        <dbReference type="ARBA" id="ARBA00023163"/>
    </source>
</evidence>
<dbReference type="SMART" id="SM00342">
    <property type="entry name" value="HTH_ARAC"/>
    <property type="match status" value="1"/>
</dbReference>
<keyword evidence="1" id="KW-0805">Transcription regulation</keyword>
<evidence type="ECO:0000259" key="6">
    <source>
        <dbReference type="PROSITE" id="PS50110"/>
    </source>
</evidence>
<keyword evidence="2" id="KW-0238">DNA-binding</keyword>
<dbReference type="CDD" id="cd17536">
    <property type="entry name" value="REC_YesN-like"/>
    <property type="match status" value="1"/>
</dbReference>
<feature type="modified residue" description="4-aspartylphosphate" evidence="4">
    <location>
        <position position="55"/>
    </location>
</feature>
<dbReference type="Proteomes" id="UP001597493">
    <property type="component" value="Unassembled WGS sequence"/>
</dbReference>
<dbReference type="SUPFAM" id="SSF52172">
    <property type="entry name" value="CheY-like"/>
    <property type="match status" value="1"/>
</dbReference>
<gene>
    <name evidence="7" type="ORF">ACFSW5_10090</name>
</gene>
<dbReference type="InterPro" id="IPR020449">
    <property type="entry name" value="Tscrpt_reg_AraC-type_HTH"/>
</dbReference>
<dbReference type="SUPFAM" id="SSF46689">
    <property type="entry name" value="Homeodomain-like"/>
    <property type="match status" value="2"/>
</dbReference>
<evidence type="ECO:0000313" key="7">
    <source>
        <dbReference type="EMBL" id="MFD2660607.1"/>
    </source>
</evidence>
<accession>A0ABW5QW89</accession>
<dbReference type="PANTHER" id="PTHR43280">
    <property type="entry name" value="ARAC-FAMILY TRANSCRIPTIONAL REGULATOR"/>
    <property type="match status" value="1"/>
</dbReference>
<organism evidence="7 8">
    <name type="scientific">Paenibacillus thailandensis</name>
    <dbReference type="NCBI Taxonomy" id="393250"/>
    <lineage>
        <taxon>Bacteria</taxon>
        <taxon>Bacillati</taxon>
        <taxon>Bacillota</taxon>
        <taxon>Bacilli</taxon>
        <taxon>Bacillales</taxon>
        <taxon>Paenibacillaceae</taxon>
        <taxon>Paenibacillus</taxon>
    </lineage>
</organism>
<sequence length="535" mass="60893">MYSVMLADDDYPVIELLSEAIEWEKLGFRLIGAHENGESAWEQAEREMPDVLITDIGMPRMDGLELAARVRERNAGVRIVILSCHSEFQLAQQAMRLNVREYFLKDALDPGDLSRLLGRLKESLDEERLMSREQSRLRLLADETKELRKEKAIRSFIQQPLLSPEQWRKDAESYGFMLSGEECLPAIGFIDHYRTAKLRFASEQTLQFAVGNVMNEVLGAASSPRGQHVGYDAKRSLLLFSYKPSLKVNRMDEIRRTLRQVQDTLAGVLKIRMSFLVGNASASPEELKQSLKALLNGEEQRFYLGEGACETLRRSVPAVKRDLFDYYDRAVQQLRAALLGGREEEARKAGEHWISFIRQQEYPSETVKDWVLKLLLDLKLKLHTLQHIPSGHNADTLHKEIAELDSLVQLGGWFTEHLCAMAAARAGAPSAGKRTEVAEACKYIALNIGRRISLDEVAEHLHLNASYFSRLFKKELGVTFIEYVTRMKMERAKELLDQTPHTVGEICELLGYDNQSYFIKTFKAHAGSTPVEYRG</sequence>
<dbReference type="Gene3D" id="3.40.50.2300">
    <property type="match status" value="1"/>
</dbReference>
<feature type="domain" description="HTH araC/xylS-type" evidence="5">
    <location>
        <begin position="438"/>
        <end position="535"/>
    </location>
</feature>
<keyword evidence="4" id="KW-0597">Phosphoprotein</keyword>
<evidence type="ECO:0000256" key="4">
    <source>
        <dbReference type="PROSITE-ProRule" id="PRU00169"/>
    </source>
</evidence>
<dbReference type="PROSITE" id="PS00041">
    <property type="entry name" value="HTH_ARAC_FAMILY_1"/>
    <property type="match status" value="1"/>
</dbReference>
<reference evidence="8" key="1">
    <citation type="journal article" date="2019" name="Int. J. Syst. Evol. Microbiol.">
        <title>The Global Catalogue of Microorganisms (GCM) 10K type strain sequencing project: providing services to taxonomists for standard genome sequencing and annotation.</title>
        <authorList>
            <consortium name="The Broad Institute Genomics Platform"/>
            <consortium name="The Broad Institute Genome Sequencing Center for Infectious Disease"/>
            <person name="Wu L."/>
            <person name="Ma J."/>
        </authorList>
    </citation>
    <scope>NUCLEOTIDE SEQUENCE [LARGE SCALE GENOMIC DNA]</scope>
    <source>
        <strain evidence="8">TISTR 1827</strain>
    </source>
</reference>
<evidence type="ECO:0000313" key="8">
    <source>
        <dbReference type="Proteomes" id="UP001597493"/>
    </source>
</evidence>
<evidence type="ECO:0000256" key="1">
    <source>
        <dbReference type="ARBA" id="ARBA00023015"/>
    </source>
</evidence>
<dbReference type="InterPro" id="IPR018060">
    <property type="entry name" value="HTH_AraC"/>
</dbReference>
<dbReference type="PROSITE" id="PS01124">
    <property type="entry name" value="HTH_ARAC_FAMILY_2"/>
    <property type="match status" value="1"/>
</dbReference>
<dbReference type="PROSITE" id="PS50110">
    <property type="entry name" value="RESPONSE_REGULATORY"/>
    <property type="match status" value="1"/>
</dbReference>
<dbReference type="Pfam" id="PF00072">
    <property type="entry name" value="Response_reg"/>
    <property type="match status" value="1"/>
</dbReference>
<dbReference type="EMBL" id="JBHUMY010000009">
    <property type="protein sequence ID" value="MFD2660607.1"/>
    <property type="molecule type" value="Genomic_DNA"/>
</dbReference>
<keyword evidence="8" id="KW-1185">Reference proteome</keyword>
<evidence type="ECO:0000259" key="5">
    <source>
        <dbReference type="PROSITE" id="PS01124"/>
    </source>
</evidence>
<dbReference type="PRINTS" id="PR00032">
    <property type="entry name" value="HTHARAC"/>
</dbReference>